<keyword evidence="5 8" id="KW-0489">Methyltransferase</keyword>
<feature type="binding site" evidence="9">
    <location>
        <position position="119"/>
    </location>
    <ligand>
        <name>S-adenosyl-L-methionine</name>
        <dbReference type="ChEBI" id="CHEBI:59789"/>
    </ligand>
</feature>
<evidence type="ECO:0000313" key="11">
    <source>
        <dbReference type="EMBL" id="EON63840.1"/>
    </source>
</evidence>
<evidence type="ECO:0000256" key="7">
    <source>
        <dbReference type="ARBA" id="ARBA00022691"/>
    </source>
</evidence>
<evidence type="ECO:0000256" key="2">
    <source>
        <dbReference type="ARBA" id="ARBA00010703"/>
    </source>
</evidence>
<protein>
    <recommendedName>
        <fullName evidence="4 8">Leucine carboxyl methyltransferase 1</fullName>
        <ecNumber evidence="3 8">2.1.1.233</ecNumber>
    </recommendedName>
</protein>
<dbReference type="PANTHER" id="PTHR13600:SF21">
    <property type="entry name" value="LEUCINE CARBOXYL METHYLTRANSFERASE 1"/>
    <property type="match status" value="1"/>
</dbReference>
<gene>
    <name evidence="11" type="ORF">W97_03068</name>
</gene>
<dbReference type="Proteomes" id="UP000016924">
    <property type="component" value="Unassembled WGS sequence"/>
</dbReference>
<dbReference type="EMBL" id="JH767565">
    <property type="protein sequence ID" value="EON63840.1"/>
    <property type="molecule type" value="Genomic_DNA"/>
</dbReference>
<dbReference type="OMA" id="IIYEPIR"/>
<feature type="compositionally biased region" description="Basic and acidic residues" evidence="10">
    <location>
        <begin position="32"/>
        <end position="50"/>
    </location>
</feature>
<keyword evidence="12" id="KW-1185">Reference proteome</keyword>
<dbReference type="InterPro" id="IPR016651">
    <property type="entry name" value="LCMT1"/>
</dbReference>
<evidence type="ECO:0000313" key="12">
    <source>
        <dbReference type="Proteomes" id="UP000016924"/>
    </source>
</evidence>
<evidence type="ECO:0000256" key="4">
    <source>
        <dbReference type="ARBA" id="ARBA00017497"/>
    </source>
</evidence>
<keyword evidence="6 8" id="KW-0808">Transferase</keyword>
<feature type="region of interest" description="Disordered" evidence="10">
    <location>
        <begin position="1"/>
        <end position="52"/>
    </location>
</feature>
<feature type="binding site" evidence="9">
    <location>
        <position position="227"/>
    </location>
    <ligand>
        <name>S-adenosyl-L-methionine</name>
        <dbReference type="ChEBI" id="CHEBI:59789"/>
    </ligand>
</feature>
<evidence type="ECO:0000256" key="1">
    <source>
        <dbReference type="ARBA" id="ARBA00000724"/>
    </source>
</evidence>
<organism evidence="11 12">
    <name type="scientific">Coniosporium apollinis (strain CBS 100218)</name>
    <name type="common">Rock-inhabiting black yeast</name>
    <dbReference type="NCBI Taxonomy" id="1168221"/>
    <lineage>
        <taxon>Eukaryota</taxon>
        <taxon>Fungi</taxon>
        <taxon>Dikarya</taxon>
        <taxon>Ascomycota</taxon>
        <taxon>Pezizomycotina</taxon>
        <taxon>Dothideomycetes</taxon>
        <taxon>Dothideomycetes incertae sedis</taxon>
        <taxon>Coniosporium</taxon>
    </lineage>
</organism>
<dbReference type="Gene3D" id="3.40.50.150">
    <property type="entry name" value="Vaccinia Virus protein VP39"/>
    <property type="match status" value="1"/>
</dbReference>
<dbReference type="EC" id="2.1.1.233" evidence="3 8"/>
<reference evidence="12" key="1">
    <citation type="submission" date="2012-06" db="EMBL/GenBank/DDBJ databases">
        <title>The genome sequence of Coniosporium apollinis CBS 100218.</title>
        <authorList>
            <consortium name="The Broad Institute Genome Sequencing Platform"/>
            <person name="Cuomo C."/>
            <person name="Gorbushina A."/>
            <person name="Noack S."/>
            <person name="Walker B."/>
            <person name="Young S.K."/>
            <person name="Zeng Q."/>
            <person name="Gargeya S."/>
            <person name="Fitzgerald M."/>
            <person name="Haas B."/>
            <person name="Abouelleil A."/>
            <person name="Alvarado L."/>
            <person name="Arachchi H.M."/>
            <person name="Berlin A.M."/>
            <person name="Chapman S.B."/>
            <person name="Goldberg J."/>
            <person name="Griggs A."/>
            <person name="Gujja S."/>
            <person name="Hansen M."/>
            <person name="Howarth C."/>
            <person name="Imamovic A."/>
            <person name="Larimer J."/>
            <person name="McCowan C."/>
            <person name="Montmayeur A."/>
            <person name="Murphy C."/>
            <person name="Neiman D."/>
            <person name="Pearson M."/>
            <person name="Priest M."/>
            <person name="Roberts A."/>
            <person name="Saif S."/>
            <person name="Shea T."/>
            <person name="Sisk P."/>
            <person name="Sykes S."/>
            <person name="Wortman J."/>
            <person name="Nusbaum C."/>
            <person name="Birren B."/>
        </authorList>
    </citation>
    <scope>NUCLEOTIDE SEQUENCE [LARGE SCALE GENOMIC DNA]</scope>
    <source>
        <strain evidence="12">CBS 100218</strain>
    </source>
</reference>
<sequence length="387" mass="42361">MSTPQLPNLLDSLGTGRGRGRRRGRGRGGLGENHEDNQEKKDRVVQKTDEDASVSRMSAVEMGYLDDPFARAFIYDPPIPRRYPIINRGTYVRTAAIDTLVNKFLAADRGAQKQIISLGAGSDTRYFRIISKDPTVKLVYHELDFPTNVAQKISAIQHTPSLLAVIRSTLSTPSDLQITAHALTSPTYNIHPLDLRTLAIDPSTSAPPPLPTLPHLSTGAPTLLLSECCLIYLSPHDADSILATLATSLIPPSTPLALILYEPIRPHDPFGRVMISNLAARGIHLQTLQKYSSLSRQRARLRSAGFVDGQAAADVDFIWGRWVGEAEKERVAGLEMLDELEEWVLLARHYCVAWGWRDGVGEGGGLFGTAWEGVVGQEGNDEGEGID</sequence>
<dbReference type="PIRSF" id="PIRSF016305">
    <property type="entry name" value="LCM_mtfrase"/>
    <property type="match status" value="1"/>
</dbReference>
<evidence type="ECO:0000256" key="9">
    <source>
        <dbReference type="PIRSR" id="PIRSR016305-1"/>
    </source>
</evidence>
<comment type="catalytic activity">
    <reaction evidence="1 8">
        <text>[phosphatase 2A protein]-C-terminal L-leucine + S-adenosyl-L-methionine = [phosphatase 2A protein]-C-terminal L-leucine methyl ester + S-adenosyl-L-homocysteine</text>
        <dbReference type="Rhea" id="RHEA:48544"/>
        <dbReference type="Rhea" id="RHEA-COMP:12134"/>
        <dbReference type="Rhea" id="RHEA-COMP:12135"/>
        <dbReference type="ChEBI" id="CHEBI:57856"/>
        <dbReference type="ChEBI" id="CHEBI:59789"/>
        <dbReference type="ChEBI" id="CHEBI:90516"/>
        <dbReference type="ChEBI" id="CHEBI:90517"/>
        <dbReference type="EC" id="2.1.1.233"/>
    </reaction>
</comment>
<accession>R7YPI5</accession>
<evidence type="ECO:0000256" key="8">
    <source>
        <dbReference type="PIRNR" id="PIRNR016305"/>
    </source>
</evidence>
<dbReference type="SUPFAM" id="SSF53335">
    <property type="entry name" value="S-adenosyl-L-methionine-dependent methyltransferases"/>
    <property type="match status" value="1"/>
</dbReference>
<dbReference type="InterPro" id="IPR029063">
    <property type="entry name" value="SAM-dependent_MTases_sf"/>
</dbReference>
<dbReference type="GO" id="GO:0018423">
    <property type="term" value="F:protein C-terminal leucine carboxyl O-methyltransferase activity"/>
    <property type="evidence" value="ECO:0007669"/>
    <property type="project" value="UniProtKB-EC"/>
</dbReference>
<evidence type="ECO:0000256" key="6">
    <source>
        <dbReference type="ARBA" id="ARBA00022679"/>
    </source>
</evidence>
<evidence type="ECO:0000256" key="5">
    <source>
        <dbReference type="ARBA" id="ARBA00022603"/>
    </source>
</evidence>
<evidence type="ECO:0000256" key="3">
    <source>
        <dbReference type="ARBA" id="ARBA00012834"/>
    </source>
</evidence>
<dbReference type="RefSeq" id="XP_007779157.1">
    <property type="nucleotide sequence ID" value="XM_007780967.1"/>
</dbReference>
<dbReference type="AlphaFoldDB" id="R7YPI5"/>
<comment type="function">
    <text evidence="8">Methylates the carboxyl group of the C-terminal leucine residue of protein phosphatase 2A catalytic subunits to form alpha-leucine ester residues.</text>
</comment>
<dbReference type="STRING" id="1168221.R7YPI5"/>
<dbReference type="GO" id="GO:0032259">
    <property type="term" value="P:methylation"/>
    <property type="evidence" value="ECO:0007669"/>
    <property type="project" value="UniProtKB-KW"/>
</dbReference>
<dbReference type="InterPro" id="IPR007213">
    <property type="entry name" value="Ppm1/Ppm2/Tcmp"/>
</dbReference>
<evidence type="ECO:0000256" key="10">
    <source>
        <dbReference type="SAM" id="MobiDB-lite"/>
    </source>
</evidence>
<feature type="binding site" evidence="9">
    <location>
        <begin position="194"/>
        <end position="195"/>
    </location>
    <ligand>
        <name>S-adenosyl-L-methionine</name>
        <dbReference type="ChEBI" id="CHEBI:59789"/>
    </ligand>
</feature>
<dbReference type="PANTHER" id="PTHR13600">
    <property type="entry name" value="LEUCINE CARBOXYL METHYLTRANSFERASE"/>
    <property type="match status" value="1"/>
</dbReference>
<proteinExistence type="inferred from homology"/>
<keyword evidence="7 8" id="KW-0949">S-adenosyl-L-methionine</keyword>
<comment type="similarity">
    <text evidence="2 8">Belongs to the methyltransferase superfamily. LCMT family.</text>
</comment>
<feature type="binding site" evidence="9">
    <location>
        <position position="93"/>
    </location>
    <ligand>
        <name>S-adenosyl-L-methionine</name>
        <dbReference type="ChEBI" id="CHEBI:59789"/>
    </ligand>
</feature>
<dbReference type="OrthoDB" id="203237at2759"/>
<dbReference type="GeneID" id="19900379"/>
<dbReference type="eggNOG" id="KOG2918">
    <property type="taxonomic scope" value="Eukaryota"/>
</dbReference>
<dbReference type="Pfam" id="PF04072">
    <property type="entry name" value="LCM"/>
    <property type="match status" value="1"/>
</dbReference>
<name>R7YPI5_CONA1</name>
<dbReference type="HOGENOM" id="CLU_031312_1_1_1"/>